<dbReference type="PANTHER" id="PTHR46333">
    <property type="entry name" value="CYTOKINESIS PROTEIN 3"/>
    <property type="match status" value="1"/>
</dbReference>
<dbReference type="AlphaFoldDB" id="A0A7W5ATP7"/>
<dbReference type="GO" id="GO:0005737">
    <property type="term" value="C:cytoplasm"/>
    <property type="evidence" value="ECO:0007669"/>
    <property type="project" value="TreeGrafter"/>
</dbReference>
<feature type="domain" description="Transglutaminase-like" evidence="2">
    <location>
        <begin position="169"/>
        <end position="225"/>
    </location>
</feature>
<evidence type="ECO:0000313" key="3">
    <source>
        <dbReference type="EMBL" id="MBB3108422.1"/>
    </source>
</evidence>
<evidence type="ECO:0000313" key="4">
    <source>
        <dbReference type="Proteomes" id="UP000570361"/>
    </source>
</evidence>
<feature type="chain" id="PRO_5038853496" description="Transglutaminase-like domain-containing protein" evidence="1">
    <location>
        <begin position="23"/>
        <end position="375"/>
    </location>
</feature>
<dbReference type="InterPro" id="IPR052557">
    <property type="entry name" value="CAP/Cytokinesis_protein"/>
</dbReference>
<dbReference type="InterPro" id="IPR002931">
    <property type="entry name" value="Transglutaminase-like"/>
</dbReference>
<name>A0A7W5ATP7_9BACL</name>
<dbReference type="InterPro" id="IPR038765">
    <property type="entry name" value="Papain-like_cys_pep_sf"/>
</dbReference>
<proteinExistence type="predicted"/>
<dbReference type="Gene3D" id="3.10.620.30">
    <property type="match status" value="1"/>
</dbReference>
<dbReference type="SMART" id="SM00460">
    <property type="entry name" value="TGc"/>
    <property type="match status" value="1"/>
</dbReference>
<accession>A0A7W5ATP7</accession>
<reference evidence="3 4" key="1">
    <citation type="submission" date="2020-08" db="EMBL/GenBank/DDBJ databases">
        <title>Genomic Encyclopedia of Type Strains, Phase III (KMG-III): the genomes of soil and plant-associated and newly described type strains.</title>
        <authorList>
            <person name="Whitman W."/>
        </authorList>
    </citation>
    <scope>NUCLEOTIDE SEQUENCE [LARGE SCALE GENOMIC DNA]</scope>
    <source>
        <strain evidence="3 4">CECT 5862</strain>
    </source>
</reference>
<evidence type="ECO:0000259" key="2">
    <source>
        <dbReference type="SMART" id="SM00460"/>
    </source>
</evidence>
<sequence length="375" mass="41354">MRHWAKGLLAASILLGFGSASAGSLVPHVSAAAALTASQTKMQQQLTNALNQRLDSYTISYSGTKASLKTDVDKALEAAMAANDYLHYIVKSYATTATFKGNAATVVFKFTYWESLEQTKLVQQRVTKVLSNIVSKSMNDHQKAKAIHDWIVANLAYDTKLVSHSAYDGLFKGSTVCQGYALLTYEMMKQAGIPVRIVEGTSRGQAHAWNLIQLGGQWYHIDTTWDDPVPNVAGRVTYNYYNVTDTQLRADHAWKSADYPKAVTAYEQTLQKLAASDKSRSAFYTNLYNTMGYIYLTDAYTVTSVQGLIDKITAAASQGQKTLTFRYTRGSTVTADLKKALAAQTNLSKFSYTTESYSRTPSSTDKLIRLTLVYA</sequence>
<organism evidence="3 4">
    <name type="scientific">Paenibacillus phyllosphaerae</name>
    <dbReference type="NCBI Taxonomy" id="274593"/>
    <lineage>
        <taxon>Bacteria</taxon>
        <taxon>Bacillati</taxon>
        <taxon>Bacillota</taxon>
        <taxon>Bacilli</taxon>
        <taxon>Bacillales</taxon>
        <taxon>Paenibacillaceae</taxon>
        <taxon>Paenibacillus</taxon>
    </lineage>
</organism>
<protein>
    <recommendedName>
        <fullName evidence="2">Transglutaminase-like domain-containing protein</fullName>
    </recommendedName>
</protein>
<dbReference type="Proteomes" id="UP000570361">
    <property type="component" value="Unassembled WGS sequence"/>
</dbReference>
<dbReference type="Pfam" id="PF01841">
    <property type="entry name" value="Transglut_core"/>
    <property type="match status" value="1"/>
</dbReference>
<keyword evidence="1" id="KW-0732">Signal</keyword>
<dbReference type="EMBL" id="JACHXK010000001">
    <property type="protein sequence ID" value="MBB3108422.1"/>
    <property type="molecule type" value="Genomic_DNA"/>
</dbReference>
<dbReference type="SUPFAM" id="SSF54001">
    <property type="entry name" value="Cysteine proteinases"/>
    <property type="match status" value="1"/>
</dbReference>
<evidence type="ECO:0000256" key="1">
    <source>
        <dbReference type="SAM" id="SignalP"/>
    </source>
</evidence>
<dbReference type="PANTHER" id="PTHR46333:SF2">
    <property type="entry name" value="CYTOKINESIS PROTEIN 3"/>
    <property type="match status" value="1"/>
</dbReference>
<feature type="signal peptide" evidence="1">
    <location>
        <begin position="1"/>
        <end position="22"/>
    </location>
</feature>
<gene>
    <name evidence="3" type="ORF">FHS18_000450</name>
</gene>
<dbReference type="RefSeq" id="WP_183596426.1">
    <property type="nucleotide sequence ID" value="NZ_JACHXK010000001.1"/>
</dbReference>
<comment type="caution">
    <text evidence="3">The sequence shown here is derived from an EMBL/GenBank/DDBJ whole genome shotgun (WGS) entry which is preliminary data.</text>
</comment>
<keyword evidence="4" id="KW-1185">Reference proteome</keyword>